<reference evidence="4" key="1">
    <citation type="journal article" date="2015" name="Nat. Genet.">
        <title>The genome and transcriptome of the zoonotic hookworm Ancylostoma ceylanicum identify infection-specific gene families.</title>
        <authorList>
            <person name="Schwarz E.M."/>
            <person name="Hu Y."/>
            <person name="Antoshechkin I."/>
            <person name="Miller M.M."/>
            <person name="Sternberg P.W."/>
            <person name="Aroian R.V."/>
        </authorList>
    </citation>
    <scope>NUCLEOTIDE SEQUENCE</scope>
    <source>
        <strain evidence="4">HY135</strain>
    </source>
</reference>
<dbReference type="InterPro" id="IPR035940">
    <property type="entry name" value="CAP_sf"/>
</dbReference>
<feature type="domain" description="SCP" evidence="2">
    <location>
        <begin position="96"/>
        <end position="240"/>
    </location>
</feature>
<feature type="domain" description="SCP" evidence="2">
    <location>
        <begin position="303"/>
        <end position="450"/>
    </location>
</feature>
<dbReference type="AlphaFoldDB" id="A0A016UAH3"/>
<dbReference type="SMART" id="SM00198">
    <property type="entry name" value="SCP"/>
    <property type="match status" value="2"/>
</dbReference>
<dbReference type="CDD" id="cd05380">
    <property type="entry name" value="CAP_euk"/>
    <property type="match status" value="2"/>
</dbReference>
<dbReference type="Gene3D" id="3.40.33.10">
    <property type="entry name" value="CAP"/>
    <property type="match status" value="2"/>
</dbReference>
<protein>
    <recommendedName>
        <fullName evidence="2">SCP domain-containing protein</fullName>
    </recommendedName>
</protein>
<dbReference type="Proteomes" id="UP000024635">
    <property type="component" value="Unassembled WGS sequence"/>
</dbReference>
<feature type="region of interest" description="Disordered" evidence="1">
    <location>
        <begin position="26"/>
        <end position="51"/>
    </location>
</feature>
<keyword evidence="4" id="KW-1185">Reference proteome</keyword>
<evidence type="ECO:0000259" key="2">
    <source>
        <dbReference type="SMART" id="SM00198"/>
    </source>
</evidence>
<sequence length="481" mass="52709">MIQCFIKIGILVAKYSLPAEKEDEVEKEEMNLQRTKKGKKERFVGESTPTLSPGHGEFCEDVTLRLIAALQLNSNYVAGFTVPTEFGCKNALLSDEWRRTVLEFHNKNRQKLARKQVATKGGALAPYATKMNELIWDCDIENHAWSIACNGGTVHANFMQNKYRFKTSKCTNITQQTEAILKEWWNQVKAVDITNDQKYVTGLDQFGPMAADEAKGFACATKVCTGGETELSCVYDKKLTLAQTPIYTSTANENDICSACNSALNPDCIAALCQQEYTSPQATLENRGCTAHDGLSAGMEVVALNMHNYYRRLVATGWAKDKKSGYAPRAKNMLAMAYDCTTSNIGDDAKTKVTGCPTTTPTATAAHSLNYYRVERFDMTKEELLAEAITNWASQPSVAGVGEGAIFKKDAGFNEYANMAHDTVEKLACAVDICKKSGASAVVCQYNKISPNEDDAIYEVGAPCKCTGGRKCSPLQGLCVL</sequence>
<evidence type="ECO:0000313" key="3">
    <source>
        <dbReference type="EMBL" id="EYC12160.1"/>
    </source>
</evidence>
<evidence type="ECO:0000256" key="1">
    <source>
        <dbReference type="SAM" id="MobiDB-lite"/>
    </source>
</evidence>
<dbReference type="Pfam" id="PF00188">
    <property type="entry name" value="CAP"/>
    <property type="match status" value="2"/>
</dbReference>
<dbReference type="EMBL" id="JARK01001384">
    <property type="protein sequence ID" value="EYC12160.1"/>
    <property type="molecule type" value="Genomic_DNA"/>
</dbReference>
<accession>A0A016UAH3</accession>
<dbReference type="InterPro" id="IPR014044">
    <property type="entry name" value="CAP_dom"/>
</dbReference>
<gene>
    <name evidence="3" type="primary">Acey_s0048.g1642</name>
    <name evidence="3" type="synonym">ASP-s0048.g1642</name>
    <name evidence="3" type="ORF">Y032_0048g1642</name>
</gene>
<proteinExistence type="predicted"/>
<name>A0A016UAH3_9BILA</name>
<comment type="caution">
    <text evidence="3">The sequence shown here is derived from an EMBL/GenBank/DDBJ whole genome shotgun (WGS) entry which is preliminary data.</text>
</comment>
<evidence type="ECO:0000313" key="4">
    <source>
        <dbReference type="Proteomes" id="UP000024635"/>
    </source>
</evidence>
<dbReference type="SUPFAM" id="SSF55797">
    <property type="entry name" value="PR-1-like"/>
    <property type="match status" value="2"/>
</dbReference>
<organism evidence="3 4">
    <name type="scientific">Ancylostoma ceylanicum</name>
    <dbReference type="NCBI Taxonomy" id="53326"/>
    <lineage>
        <taxon>Eukaryota</taxon>
        <taxon>Metazoa</taxon>
        <taxon>Ecdysozoa</taxon>
        <taxon>Nematoda</taxon>
        <taxon>Chromadorea</taxon>
        <taxon>Rhabditida</taxon>
        <taxon>Rhabditina</taxon>
        <taxon>Rhabditomorpha</taxon>
        <taxon>Strongyloidea</taxon>
        <taxon>Ancylostomatidae</taxon>
        <taxon>Ancylostomatinae</taxon>
        <taxon>Ancylostoma</taxon>
    </lineage>
</organism>
<dbReference type="STRING" id="53326.A0A016UAH3"/>